<name>A0A9W9Z7W4_9CNID</name>
<dbReference type="GO" id="GO:0003834">
    <property type="term" value="F:beta-carotene 15,15'-dioxygenase activity"/>
    <property type="evidence" value="ECO:0007669"/>
    <property type="project" value="TreeGrafter"/>
</dbReference>
<feature type="binding site" evidence="5">
    <location>
        <position position="224"/>
    </location>
    <ligand>
        <name>Fe cation</name>
        <dbReference type="ChEBI" id="CHEBI:24875"/>
        <note>catalytic</note>
    </ligand>
</feature>
<sequence length="284" mass="32554">MQIPESARTQFIWNLVHSSLQIRARIYFLGSSRSFSKMRFLDNAFDTVFTMKDKLYAAADSSIIFEIDPKTLETLNKVNFSKEFPGDAKIKFTTAHPQRTDEGSVINISVTHAQKSTYDVIEIPPSTGEQGEHPLEGGKLLCSIPPTSGVAYIHSFCITENYVVVPETPLVLNLWEAYTRKFKDSSAAEWFQWKENQRSRFHVVDRKQGSYAGIFTADPFFVFHQVNAFEDDGKIFLDACCFHDHKIIDQTYLHNMRSPIVPGEKKLDVPDVRRYELPLKTLEM</sequence>
<protein>
    <submittedName>
        <fullName evidence="6">Retinoid isomerohydrolase</fullName>
    </submittedName>
</protein>
<dbReference type="InterPro" id="IPR004294">
    <property type="entry name" value="Carotenoid_Oase"/>
</dbReference>
<proteinExistence type="inferred from homology"/>
<feature type="binding site" evidence="5">
    <location>
        <position position="154"/>
    </location>
    <ligand>
        <name>Fe cation</name>
        <dbReference type="ChEBI" id="CHEBI:24875"/>
        <note>catalytic</note>
    </ligand>
</feature>
<evidence type="ECO:0000313" key="7">
    <source>
        <dbReference type="Proteomes" id="UP001163046"/>
    </source>
</evidence>
<evidence type="ECO:0000313" key="6">
    <source>
        <dbReference type="EMBL" id="KAJ7376490.1"/>
    </source>
</evidence>
<dbReference type="Pfam" id="PF03055">
    <property type="entry name" value="RPE65"/>
    <property type="match status" value="1"/>
</dbReference>
<comment type="similarity">
    <text evidence="1">Belongs to the carotenoid oxygenase family.</text>
</comment>
<dbReference type="GO" id="GO:0046872">
    <property type="term" value="F:metal ion binding"/>
    <property type="evidence" value="ECO:0007669"/>
    <property type="project" value="UniProtKB-KW"/>
</dbReference>
<dbReference type="OrthoDB" id="407010at2759"/>
<comment type="caution">
    <text evidence="6">The sequence shown here is derived from an EMBL/GenBank/DDBJ whole genome shotgun (WGS) entry which is preliminary data.</text>
</comment>
<keyword evidence="3" id="KW-0560">Oxidoreductase</keyword>
<dbReference type="GO" id="GO:0010436">
    <property type="term" value="F:carotenoid dioxygenase activity"/>
    <property type="evidence" value="ECO:0007669"/>
    <property type="project" value="TreeGrafter"/>
</dbReference>
<keyword evidence="2 5" id="KW-0479">Metal-binding</keyword>
<gene>
    <name evidence="6" type="primary">RPE65_3</name>
    <name evidence="6" type="ORF">OS493_034226</name>
</gene>
<evidence type="ECO:0000256" key="1">
    <source>
        <dbReference type="ARBA" id="ARBA00006787"/>
    </source>
</evidence>
<reference evidence="6" key="1">
    <citation type="submission" date="2023-01" db="EMBL/GenBank/DDBJ databases">
        <title>Genome assembly of the deep-sea coral Lophelia pertusa.</title>
        <authorList>
            <person name="Herrera S."/>
            <person name="Cordes E."/>
        </authorList>
    </citation>
    <scope>NUCLEOTIDE SEQUENCE</scope>
    <source>
        <strain evidence="6">USNM1676648</strain>
        <tissue evidence="6">Polyp</tissue>
    </source>
</reference>
<dbReference type="PANTHER" id="PTHR10543:SF24">
    <property type="entry name" value="CAROTENOID ISOMEROOXYGENASE"/>
    <property type="match status" value="1"/>
</dbReference>
<dbReference type="PANTHER" id="PTHR10543">
    <property type="entry name" value="BETA-CAROTENE DIOXYGENASE"/>
    <property type="match status" value="1"/>
</dbReference>
<dbReference type="EMBL" id="MU826397">
    <property type="protein sequence ID" value="KAJ7376490.1"/>
    <property type="molecule type" value="Genomic_DNA"/>
</dbReference>
<evidence type="ECO:0000256" key="3">
    <source>
        <dbReference type="ARBA" id="ARBA00023002"/>
    </source>
</evidence>
<evidence type="ECO:0000256" key="2">
    <source>
        <dbReference type="ARBA" id="ARBA00022723"/>
    </source>
</evidence>
<organism evidence="6 7">
    <name type="scientific">Desmophyllum pertusum</name>
    <dbReference type="NCBI Taxonomy" id="174260"/>
    <lineage>
        <taxon>Eukaryota</taxon>
        <taxon>Metazoa</taxon>
        <taxon>Cnidaria</taxon>
        <taxon>Anthozoa</taxon>
        <taxon>Hexacorallia</taxon>
        <taxon>Scleractinia</taxon>
        <taxon>Caryophylliina</taxon>
        <taxon>Caryophylliidae</taxon>
        <taxon>Desmophyllum</taxon>
    </lineage>
</organism>
<evidence type="ECO:0000256" key="4">
    <source>
        <dbReference type="ARBA" id="ARBA00023004"/>
    </source>
</evidence>
<feature type="binding site" evidence="5">
    <location>
        <position position="96"/>
    </location>
    <ligand>
        <name>Fe cation</name>
        <dbReference type="ChEBI" id="CHEBI:24875"/>
        <note>catalytic</note>
    </ligand>
</feature>
<dbReference type="GO" id="GO:0016121">
    <property type="term" value="P:carotene catabolic process"/>
    <property type="evidence" value="ECO:0007669"/>
    <property type="project" value="TreeGrafter"/>
</dbReference>
<dbReference type="AlphaFoldDB" id="A0A9W9Z7W4"/>
<comment type="cofactor">
    <cofactor evidence="5">
        <name>Fe(2+)</name>
        <dbReference type="ChEBI" id="CHEBI:29033"/>
    </cofactor>
    <text evidence="5">Binds 1 Fe(2+) ion per subunit.</text>
</comment>
<keyword evidence="4 5" id="KW-0408">Iron</keyword>
<evidence type="ECO:0000256" key="5">
    <source>
        <dbReference type="PIRSR" id="PIRSR604294-1"/>
    </source>
</evidence>
<keyword evidence="7" id="KW-1185">Reference proteome</keyword>
<accession>A0A9W9Z7W4</accession>
<dbReference type="Proteomes" id="UP001163046">
    <property type="component" value="Unassembled WGS sequence"/>
</dbReference>